<feature type="transmembrane region" description="Helical" evidence="1">
    <location>
        <begin position="213"/>
        <end position="233"/>
    </location>
</feature>
<feature type="transmembrane region" description="Helical" evidence="1">
    <location>
        <begin position="147"/>
        <end position="172"/>
    </location>
</feature>
<evidence type="ECO:0000313" key="3">
    <source>
        <dbReference type="Proteomes" id="UP000272462"/>
    </source>
</evidence>
<feature type="transmembrane region" description="Helical" evidence="1">
    <location>
        <begin position="6"/>
        <end position="27"/>
    </location>
</feature>
<protein>
    <recommendedName>
        <fullName evidence="4">Phosphatidylserine synthase</fullName>
    </recommendedName>
</protein>
<evidence type="ECO:0008006" key="4">
    <source>
        <dbReference type="Google" id="ProtNLM"/>
    </source>
</evidence>
<keyword evidence="1" id="KW-0812">Transmembrane</keyword>
<dbReference type="Proteomes" id="UP000272462">
    <property type="component" value="Chromosome"/>
</dbReference>
<evidence type="ECO:0000313" key="2">
    <source>
        <dbReference type="EMBL" id="AYJ01030.1"/>
    </source>
</evidence>
<dbReference type="EMBL" id="CP025121">
    <property type="protein sequence ID" value="AYJ01030.1"/>
    <property type="molecule type" value="Genomic_DNA"/>
</dbReference>
<sequence>MFLGFYNYAVYLTYLNASFSLLGMFCLVYQKFDPESIKLASICILLSGICDMFDGKISNLQKKRSIREKKYGIQIDSLADVISFGILPIFIGYGLFYNIKKINHNFLYLFIFISICYILTVLTRLAYFNVLAEENSDDKKPKTNLNFFVGVPVTLSSVIFPCLILFQNIILTKTNYDTNKISKIFFATYLFIMCLLSFLFIFAKIKFPKIKNIIFLIFTCLLFFVIILNLIIFKKT</sequence>
<dbReference type="GO" id="GO:0008654">
    <property type="term" value="P:phospholipid biosynthetic process"/>
    <property type="evidence" value="ECO:0007669"/>
    <property type="project" value="InterPro"/>
</dbReference>
<feature type="transmembrane region" description="Helical" evidence="1">
    <location>
        <begin position="77"/>
        <end position="99"/>
    </location>
</feature>
<organism evidence="2 3">
    <name type="scientific">Ziziphus jujuba witches'-broom phytoplasma</name>
    <dbReference type="NCBI Taxonomy" id="135727"/>
    <lineage>
        <taxon>Bacteria</taxon>
        <taxon>Bacillati</taxon>
        <taxon>Mycoplasmatota</taxon>
        <taxon>Mollicutes</taxon>
        <taxon>Acholeplasmatales</taxon>
        <taxon>Acholeplasmataceae</taxon>
        <taxon>Candidatus Phytoplasma</taxon>
        <taxon>16SrV (Elm yellows group)</taxon>
    </lineage>
</organism>
<proteinExistence type="predicted"/>
<keyword evidence="1" id="KW-1133">Transmembrane helix</keyword>
<dbReference type="Pfam" id="PF01066">
    <property type="entry name" value="CDP-OH_P_transf"/>
    <property type="match status" value="1"/>
</dbReference>
<dbReference type="InterPro" id="IPR043130">
    <property type="entry name" value="CDP-OH_PTrfase_TM_dom"/>
</dbReference>
<name>A0A660HLW1_ZIZJU</name>
<reference evidence="2 3" key="1">
    <citation type="journal article" date="2018" name="BMC Genomics">
        <title>Comparative genome analysis of jujube witches'-broom Phytoplasma, an obligate pathogen that causes jujube witches'-broom disease.</title>
        <authorList>
            <person name="Wang J."/>
            <person name="Song L."/>
            <person name="Jiao Q."/>
            <person name="Yang S."/>
            <person name="Gao R."/>
            <person name="Lu X."/>
            <person name="Zhou G."/>
        </authorList>
    </citation>
    <scope>NUCLEOTIDE SEQUENCE [LARGE SCALE GENOMIC DNA]</scope>
    <source>
        <strain evidence="2">Jwb-nky</strain>
    </source>
</reference>
<dbReference type="RefSeq" id="WP_121463762.1">
    <property type="nucleotide sequence ID" value="NZ_CP025121.1"/>
</dbReference>
<accession>A0A660HLW1</accession>
<keyword evidence="1" id="KW-0472">Membrane</keyword>
<gene>
    <name evidence="2" type="ORF">CWO85_00550</name>
</gene>
<dbReference type="Gene3D" id="1.20.120.1760">
    <property type="match status" value="1"/>
</dbReference>
<evidence type="ECO:0000256" key="1">
    <source>
        <dbReference type="SAM" id="Phobius"/>
    </source>
</evidence>
<keyword evidence="3" id="KW-1185">Reference proteome</keyword>
<dbReference type="OrthoDB" id="9777147at2"/>
<feature type="transmembrane region" description="Helical" evidence="1">
    <location>
        <begin position="106"/>
        <end position="127"/>
    </location>
</feature>
<dbReference type="AlphaFoldDB" id="A0A660HLW1"/>
<dbReference type="InterPro" id="IPR000462">
    <property type="entry name" value="CDP-OH_P_trans"/>
</dbReference>
<feature type="transmembrane region" description="Helical" evidence="1">
    <location>
        <begin position="184"/>
        <end position="207"/>
    </location>
</feature>
<dbReference type="GO" id="GO:0016020">
    <property type="term" value="C:membrane"/>
    <property type="evidence" value="ECO:0007669"/>
    <property type="project" value="InterPro"/>
</dbReference>
<dbReference type="GO" id="GO:0016780">
    <property type="term" value="F:phosphotransferase activity, for other substituted phosphate groups"/>
    <property type="evidence" value="ECO:0007669"/>
    <property type="project" value="InterPro"/>
</dbReference>
<dbReference type="KEGG" id="pzi:CWO85_00550"/>